<evidence type="ECO:0000313" key="4">
    <source>
        <dbReference type="Proteomes" id="UP000598997"/>
    </source>
</evidence>
<reference evidence="3 4" key="1">
    <citation type="journal article" date="2014" name="Int. J. Syst. Evol. Microbiol.">
        <title>Complete genome sequence of Corynebacterium casei LMG S-19264T (=DSM 44701T), isolated from a smear-ripened cheese.</title>
        <authorList>
            <consortium name="US DOE Joint Genome Institute (JGI-PGF)"/>
            <person name="Walter F."/>
            <person name="Albersmeier A."/>
            <person name="Kalinowski J."/>
            <person name="Ruckert C."/>
        </authorList>
    </citation>
    <scope>NUCLEOTIDE SEQUENCE [LARGE SCALE GENOMIC DNA]</scope>
    <source>
        <strain evidence="3 4">CGMCC 1.15358</strain>
    </source>
</reference>
<dbReference type="PANTHER" id="PTHR46797">
    <property type="entry name" value="HTH-TYPE TRANSCRIPTIONAL REGULATOR"/>
    <property type="match status" value="1"/>
</dbReference>
<dbReference type="InterPro" id="IPR001387">
    <property type="entry name" value="Cro/C1-type_HTH"/>
</dbReference>
<protein>
    <recommendedName>
        <fullName evidence="2">HTH cro/C1-type domain-containing protein</fullName>
    </recommendedName>
</protein>
<accession>A0A917DK53</accession>
<feature type="domain" description="HTH cro/C1-type" evidence="2">
    <location>
        <begin position="8"/>
        <end position="62"/>
    </location>
</feature>
<dbReference type="SMART" id="SM00530">
    <property type="entry name" value="HTH_XRE"/>
    <property type="match status" value="1"/>
</dbReference>
<dbReference type="PANTHER" id="PTHR46797:SF1">
    <property type="entry name" value="METHYLPHOSPHONATE SYNTHASE"/>
    <property type="match status" value="1"/>
</dbReference>
<dbReference type="CDD" id="cd00093">
    <property type="entry name" value="HTH_XRE"/>
    <property type="match status" value="1"/>
</dbReference>
<dbReference type="GO" id="GO:0003700">
    <property type="term" value="F:DNA-binding transcription factor activity"/>
    <property type="evidence" value="ECO:0007669"/>
    <property type="project" value="TreeGrafter"/>
</dbReference>
<dbReference type="EMBL" id="BMIO01000005">
    <property type="protein sequence ID" value="GGD43360.1"/>
    <property type="molecule type" value="Genomic_DNA"/>
</dbReference>
<dbReference type="AlphaFoldDB" id="A0A917DK53"/>
<dbReference type="InterPro" id="IPR010982">
    <property type="entry name" value="Lambda_DNA-bd_dom_sf"/>
</dbReference>
<evidence type="ECO:0000256" key="1">
    <source>
        <dbReference type="ARBA" id="ARBA00023125"/>
    </source>
</evidence>
<evidence type="ECO:0000259" key="2">
    <source>
        <dbReference type="PROSITE" id="PS50943"/>
    </source>
</evidence>
<keyword evidence="1" id="KW-0238">DNA-binding</keyword>
<dbReference type="Pfam" id="PF01381">
    <property type="entry name" value="HTH_3"/>
    <property type="match status" value="1"/>
</dbReference>
<organism evidence="3 4">
    <name type="scientific">Croceicoccus pelagius</name>
    <dbReference type="NCBI Taxonomy" id="1703341"/>
    <lineage>
        <taxon>Bacteria</taxon>
        <taxon>Pseudomonadati</taxon>
        <taxon>Pseudomonadota</taxon>
        <taxon>Alphaproteobacteria</taxon>
        <taxon>Sphingomonadales</taxon>
        <taxon>Erythrobacteraceae</taxon>
        <taxon>Croceicoccus</taxon>
    </lineage>
</organism>
<name>A0A917DK53_9SPHN</name>
<dbReference type="OrthoDB" id="7574886at2"/>
<dbReference type="GO" id="GO:0003677">
    <property type="term" value="F:DNA binding"/>
    <property type="evidence" value="ECO:0007669"/>
    <property type="project" value="UniProtKB-KW"/>
</dbReference>
<comment type="caution">
    <text evidence="3">The sequence shown here is derived from an EMBL/GenBank/DDBJ whole genome shotgun (WGS) entry which is preliminary data.</text>
</comment>
<dbReference type="Proteomes" id="UP000598997">
    <property type="component" value="Unassembled WGS sequence"/>
</dbReference>
<dbReference type="SUPFAM" id="SSF47413">
    <property type="entry name" value="lambda repressor-like DNA-binding domains"/>
    <property type="match status" value="1"/>
</dbReference>
<dbReference type="PROSITE" id="PS50943">
    <property type="entry name" value="HTH_CROC1"/>
    <property type="match status" value="1"/>
</dbReference>
<dbReference type="RefSeq" id="WP_066760712.1">
    <property type="nucleotide sequence ID" value="NZ_BMIO01000005.1"/>
</dbReference>
<sequence>MNKADNRLREIRKRAKLSQSDLSAAAGISQPAISQIENNTRPLSLDYMRTFARIFEVHPVDFLSELDNPYVSNEIQRTVLSMLNQLNDSDQKLVIVILKSLLAHRGDVKNLDHDRMTS</sequence>
<dbReference type="Gene3D" id="1.10.260.40">
    <property type="entry name" value="lambda repressor-like DNA-binding domains"/>
    <property type="match status" value="1"/>
</dbReference>
<gene>
    <name evidence="3" type="ORF">GCM10010989_16820</name>
</gene>
<keyword evidence="4" id="KW-1185">Reference proteome</keyword>
<dbReference type="GO" id="GO:0005829">
    <property type="term" value="C:cytosol"/>
    <property type="evidence" value="ECO:0007669"/>
    <property type="project" value="TreeGrafter"/>
</dbReference>
<proteinExistence type="predicted"/>
<dbReference type="InterPro" id="IPR050807">
    <property type="entry name" value="TransReg_Diox_bact_type"/>
</dbReference>
<evidence type="ECO:0000313" key="3">
    <source>
        <dbReference type="EMBL" id="GGD43360.1"/>
    </source>
</evidence>